<evidence type="ECO:0000256" key="1">
    <source>
        <dbReference type="SAM" id="Phobius"/>
    </source>
</evidence>
<organism evidence="2 3">
    <name type="scientific">Methylibium petroleiphilum (strain ATCC BAA-1232 / LMG 22953 / PM1)</name>
    <dbReference type="NCBI Taxonomy" id="420662"/>
    <lineage>
        <taxon>Bacteria</taxon>
        <taxon>Pseudomonadati</taxon>
        <taxon>Pseudomonadota</taxon>
        <taxon>Betaproteobacteria</taxon>
        <taxon>Burkholderiales</taxon>
        <taxon>Sphaerotilaceae</taxon>
        <taxon>Methylibium</taxon>
    </lineage>
</organism>
<gene>
    <name evidence="2" type="ordered locus">Mpe_A2561</name>
</gene>
<dbReference type="Proteomes" id="UP000000366">
    <property type="component" value="Chromosome"/>
</dbReference>
<proteinExistence type="predicted"/>
<keyword evidence="3" id="KW-1185">Reference proteome</keyword>
<keyword evidence="1" id="KW-0812">Transmembrane</keyword>
<name>A2SIX5_METPP</name>
<dbReference type="EMBL" id="CP000555">
    <property type="protein sequence ID" value="ABM95514.1"/>
    <property type="molecule type" value="Genomic_DNA"/>
</dbReference>
<dbReference type="STRING" id="420662.Mpe_A2561"/>
<feature type="transmembrane region" description="Helical" evidence="1">
    <location>
        <begin position="9"/>
        <end position="27"/>
    </location>
</feature>
<keyword evidence="1" id="KW-0472">Membrane</keyword>
<protein>
    <recommendedName>
        <fullName evidence="4">Transmembrane protein</fullName>
    </recommendedName>
</protein>
<dbReference type="HOGENOM" id="CLU_211870_1_0_4"/>
<reference evidence="2 3" key="1">
    <citation type="journal article" date="2007" name="J. Bacteriol.">
        <title>Whole-genome analysis of the methyl tert-butyl ether-degrading beta-proteobacterium Methylibium petroleiphilum PM1.</title>
        <authorList>
            <person name="Kane S.R."/>
            <person name="Chakicherla A.Y."/>
            <person name="Chain P.S.G."/>
            <person name="Schmidt R."/>
            <person name="Shin M.W."/>
            <person name="Legler T.C."/>
            <person name="Scow K.M."/>
            <person name="Larimer F.W."/>
            <person name="Lucas S.M."/>
            <person name="Richardson P.M."/>
            <person name="Hristova K.R."/>
        </authorList>
    </citation>
    <scope>NUCLEOTIDE SEQUENCE [LARGE SCALE GENOMIC DNA]</scope>
    <source>
        <strain evidence="3">ATCC BAA-1232 / LMG 22953 / PM1</strain>
    </source>
</reference>
<evidence type="ECO:0000313" key="3">
    <source>
        <dbReference type="Proteomes" id="UP000000366"/>
    </source>
</evidence>
<sequence>MRALSCKRLLIWAVSAAALGAVFLAYLQPDLMVDLANRVWSCF</sequence>
<keyword evidence="1" id="KW-1133">Transmembrane helix</keyword>
<evidence type="ECO:0008006" key="4">
    <source>
        <dbReference type="Google" id="ProtNLM"/>
    </source>
</evidence>
<dbReference type="AlphaFoldDB" id="A2SIX5"/>
<dbReference type="KEGG" id="mpt:Mpe_A2561"/>
<accession>A2SIX5</accession>
<evidence type="ECO:0000313" key="2">
    <source>
        <dbReference type="EMBL" id="ABM95514.1"/>
    </source>
</evidence>